<organism evidence="3 4">
    <name type="scientific">Euphydryas editha</name>
    <name type="common">Edith's checkerspot</name>
    <dbReference type="NCBI Taxonomy" id="104508"/>
    <lineage>
        <taxon>Eukaryota</taxon>
        <taxon>Metazoa</taxon>
        <taxon>Ecdysozoa</taxon>
        <taxon>Arthropoda</taxon>
        <taxon>Hexapoda</taxon>
        <taxon>Insecta</taxon>
        <taxon>Pterygota</taxon>
        <taxon>Neoptera</taxon>
        <taxon>Endopterygota</taxon>
        <taxon>Lepidoptera</taxon>
        <taxon>Glossata</taxon>
        <taxon>Ditrysia</taxon>
        <taxon>Papilionoidea</taxon>
        <taxon>Nymphalidae</taxon>
        <taxon>Nymphalinae</taxon>
        <taxon>Euphydryas</taxon>
    </lineage>
</organism>
<feature type="chain" id="PRO_5043840971" evidence="2">
    <location>
        <begin position="17"/>
        <end position="131"/>
    </location>
</feature>
<accession>A0AAU9TXE4</accession>
<comment type="caution">
    <text evidence="3">The sequence shown here is derived from an EMBL/GenBank/DDBJ whole genome shotgun (WGS) entry which is preliminary data.</text>
</comment>
<evidence type="ECO:0000256" key="2">
    <source>
        <dbReference type="SAM" id="SignalP"/>
    </source>
</evidence>
<dbReference type="EMBL" id="CAKOGL010000009">
    <property type="protein sequence ID" value="CAH2090129.1"/>
    <property type="molecule type" value="Genomic_DNA"/>
</dbReference>
<proteinExistence type="predicted"/>
<name>A0AAU9TXE4_EUPED</name>
<keyword evidence="1" id="KW-0472">Membrane</keyword>
<keyword evidence="1" id="KW-1133">Transmembrane helix</keyword>
<dbReference type="AlphaFoldDB" id="A0AAU9TXE4"/>
<reference evidence="3" key="1">
    <citation type="submission" date="2022-03" db="EMBL/GenBank/DDBJ databases">
        <authorList>
            <person name="Tunstrom K."/>
        </authorList>
    </citation>
    <scope>NUCLEOTIDE SEQUENCE</scope>
</reference>
<dbReference type="Proteomes" id="UP001153954">
    <property type="component" value="Unassembled WGS sequence"/>
</dbReference>
<protein>
    <submittedName>
        <fullName evidence="3">Uncharacterized protein</fullName>
    </submittedName>
</protein>
<keyword evidence="4" id="KW-1185">Reference proteome</keyword>
<evidence type="ECO:0000313" key="4">
    <source>
        <dbReference type="Proteomes" id="UP001153954"/>
    </source>
</evidence>
<keyword evidence="1" id="KW-0812">Transmembrane</keyword>
<feature type="transmembrane region" description="Helical" evidence="1">
    <location>
        <begin position="66"/>
        <end position="86"/>
    </location>
</feature>
<feature type="transmembrane region" description="Helical" evidence="1">
    <location>
        <begin position="32"/>
        <end position="54"/>
    </location>
</feature>
<sequence length="131" mass="14917">MLTLAVTSLLSMYISAVRNANVEIPDGSEYPRLIADTTALVFEVAMTVVFIVALHLKHVLLMKIYLYFEIVFSLIGFVYSLAFLTKETASELFLILFQLMVQIYLVILIWSTIVKMQRDGVVKYTREQGTV</sequence>
<gene>
    <name evidence="3" type="ORF">EEDITHA_LOCUS6122</name>
</gene>
<evidence type="ECO:0000256" key="1">
    <source>
        <dbReference type="SAM" id="Phobius"/>
    </source>
</evidence>
<keyword evidence="2" id="KW-0732">Signal</keyword>
<feature type="signal peptide" evidence="2">
    <location>
        <begin position="1"/>
        <end position="16"/>
    </location>
</feature>
<evidence type="ECO:0000313" key="3">
    <source>
        <dbReference type="EMBL" id="CAH2090129.1"/>
    </source>
</evidence>
<feature type="transmembrane region" description="Helical" evidence="1">
    <location>
        <begin position="92"/>
        <end position="113"/>
    </location>
</feature>